<reference evidence="9" key="1">
    <citation type="submission" date="2024-04" db="EMBL/GenBank/DDBJ databases">
        <title>Phylogenomic analyses of a clade within the roseobacter group suggest taxonomic reassignments of species of the genera Aestuariivita, Citreicella, Loktanella, Nautella, Pelagibaca, Ruegeria, Thalassobius, Thiobacimonas and Tropicibacter, and the proposal o.</title>
        <authorList>
            <person name="Jeon C.O."/>
        </authorList>
    </citation>
    <scope>NUCLEOTIDE SEQUENCE [LARGE SCALE GENOMIC DNA]</scope>
    <source>
        <strain evidence="9">SS1-5</strain>
    </source>
</reference>
<evidence type="ECO:0000256" key="1">
    <source>
        <dbReference type="ARBA" id="ARBA00004141"/>
    </source>
</evidence>
<protein>
    <submittedName>
        <fullName evidence="8">DMT family transporter</fullName>
    </submittedName>
</protein>
<reference evidence="8 9" key="2">
    <citation type="submission" date="2024-08" db="EMBL/GenBank/DDBJ databases">
        <title>Phylogenomic analyses of a clade within the roseobacter group suggest taxonomic reassignments of species of the genera Aestuariivita, Citreicella, Loktanella, Nautella, Pelagibaca, Ruegeria, Thalassobius, Thiobacimonas and Tropicibacter, and the proposal o.</title>
        <authorList>
            <person name="Jeon C.O."/>
        </authorList>
    </citation>
    <scope>NUCLEOTIDE SEQUENCE [LARGE SCALE GENOMIC DNA]</scope>
    <source>
        <strain evidence="8 9">SS1-5</strain>
    </source>
</reference>
<feature type="transmembrane region" description="Helical" evidence="6">
    <location>
        <begin position="264"/>
        <end position="286"/>
    </location>
</feature>
<feature type="transmembrane region" description="Helical" evidence="6">
    <location>
        <begin position="21"/>
        <end position="44"/>
    </location>
</feature>
<feature type="transmembrane region" description="Helical" evidence="6">
    <location>
        <begin position="94"/>
        <end position="115"/>
    </location>
</feature>
<accession>A0AAN0MBN1</accession>
<evidence type="ECO:0000256" key="2">
    <source>
        <dbReference type="ARBA" id="ARBA00009853"/>
    </source>
</evidence>
<dbReference type="PANTHER" id="PTHR22911">
    <property type="entry name" value="ACYL-MALONYL CONDENSING ENZYME-RELATED"/>
    <property type="match status" value="1"/>
</dbReference>
<keyword evidence="4 6" id="KW-1133">Transmembrane helix</keyword>
<dbReference type="InterPro" id="IPR000620">
    <property type="entry name" value="EamA_dom"/>
</dbReference>
<dbReference type="Pfam" id="PF00892">
    <property type="entry name" value="EamA"/>
    <property type="match status" value="2"/>
</dbReference>
<evidence type="ECO:0000259" key="7">
    <source>
        <dbReference type="Pfam" id="PF00892"/>
    </source>
</evidence>
<dbReference type="GO" id="GO:0016020">
    <property type="term" value="C:membrane"/>
    <property type="evidence" value="ECO:0007669"/>
    <property type="project" value="UniProtKB-SubCell"/>
</dbReference>
<evidence type="ECO:0000256" key="3">
    <source>
        <dbReference type="ARBA" id="ARBA00022692"/>
    </source>
</evidence>
<comment type="similarity">
    <text evidence="2">Belongs to the drug/metabolite transporter (DMT) superfamily. 10 TMS drug/metabolite exporter (DME) (TC 2.A.7.3) family.</text>
</comment>
<feature type="transmembrane region" description="Helical" evidence="6">
    <location>
        <begin position="232"/>
        <end position="252"/>
    </location>
</feature>
<comment type="subcellular location">
    <subcellularLocation>
        <location evidence="1">Membrane</location>
        <topology evidence="1">Multi-pass membrane protein</topology>
    </subcellularLocation>
</comment>
<keyword evidence="5 6" id="KW-0472">Membrane</keyword>
<feature type="transmembrane region" description="Helical" evidence="6">
    <location>
        <begin position="205"/>
        <end position="226"/>
    </location>
</feature>
<gene>
    <name evidence="8" type="ORF">AABB31_05285</name>
</gene>
<dbReference type="InterPro" id="IPR037185">
    <property type="entry name" value="EmrE-like"/>
</dbReference>
<dbReference type="Gene3D" id="1.10.3730.20">
    <property type="match status" value="1"/>
</dbReference>
<organism evidence="8 9">
    <name type="scientific">Yoonia rhodophyticola</name>
    <dbReference type="NCBI Taxonomy" id="3137370"/>
    <lineage>
        <taxon>Bacteria</taxon>
        <taxon>Pseudomonadati</taxon>
        <taxon>Pseudomonadota</taxon>
        <taxon>Alphaproteobacteria</taxon>
        <taxon>Rhodobacterales</taxon>
        <taxon>Paracoccaceae</taxon>
        <taxon>Yoonia</taxon>
    </lineage>
</organism>
<keyword evidence="9" id="KW-1185">Reference proteome</keyword>
<evidence type="ECO:0000313" key="9">
    <source>
        <dbReference type="Proteomes" id="UP001470809"/>
    </source>
</evidence>
<name>A0AAN0MBN1_9RHOB</name>
<dbReference type="SUPFAM" id="SSF103481">
    <property type="entry name" value="Multidrug resistance efflux transporter EmrE"/>
    <property type="match status" value="2"/>
</dbReference>
<feature type="domain" description="EamA" evidence="7">
    <location>
        <begin position="175"/>
        <end position="305"/>
    </location>
</feature>
<feature type="transmembrane region" description="Helical" evidence="6">
    <location>
        <begin position="175"/>
        <end position="193"/>
    </location>
</feature>
<feature type="transmembrane region" description="Helical" evidence="6">
    <location>
        <begin position="292"/>
        <end position="309"/>
    </location>
</feature>
<evidence type="ECO:0000313" key="8">
    <source>
        <dbReference type="EMBL" id="WZU68334.1"/>
    </source>
</evidence>
<feature type="transmembrane region" description="Helical" evidence="6">
    <location>
        <begin position="121"/>
        <end position="140"/>
    </location>
</feature>
<dbReference type="KEGG" id="yrh:AABB31_05285"/>
<dbReference type="Proteomes" id="UP001470809">
    <property type="component" value="Chromosome"/>
</dbReference>
<dbReference type="RefSeq" id="WP_342077623.1">
    <property type="nucleotide sequence ID" value="NZ_CP151767.2"/>
</dbReference>
<evidence type="ECO:0000256" key="6">
    <source>
        <dbReference type="SAM" id="Phobius"/>
    </source>
</evidence>
<feature type="transmembrane region" description="Helical" evidence="6">
    <location>
        <begin position="152"/>
        <end position="169"/>
    </location>
</feature>
<sequence length="311" mass="33989">MIRWCRRWLISSLTFSRVDRVMGRGLPQTIAAAIVMMLMANFLFSTVDTSAKWLMGLGASALQMAFLRYAGHFAISLGLFAWRGKAGPALVTDRVALVILRGGLLVVSTLGNFLALSYLPLTITSAIMFSAPIIVAFLSVQLLGEPVGPWRWSAIILGAVGVMIVIQPFGDDFRWAALLSVFNALTLALYSILTRKLAQTVPTPVLQFYTGAIGTLVFAPMAYLVWQPSADPLVWLCWATLGFSGWAGHELLTRAHAIAPASLLMPFSYSFLIYMTVFDVAIFGFLPDLVEIAGIMVIVMSGLVIWYRGRG</sequence>
<feature type="transmembrane region" description="Helical" evidence="6">
    <location>
        <begin position="64"/>
        <end position="82"/>
    </location>
</feature>
<evidence type="ECO:0000256" key="4">
    <source>
        <dbReference type="ARBA" id="ARBA00022989"/>
    </source>
</evidence>
<keyword evidence="3 6" id="KW-0812">Transmembrane</keyword>
<dbReference type="PANTHER" id="PTHR22911:SF6">
    <property type="entry name" value="SOLUTE CARRIER FAMILY 35 MEMBER G1"/>
    <property type="match status" value="1"/>
</dbReference>
<evidence type="ECO:0000256" key="5">
    <source>
        <dbReference type="ARBA" id="ARBA00023136"/>
    </source>
</evidence>
<dbReference type="EMBL" id="CP151767">
    <property type="protein sequence ID" value="WZU68334.1"/>
    <property type="molecule type" value="Genomic_DNA"/>
</dbReference>
<dbReference type="AlphaFoldDB" id="A0AAN0MBN1"/>
<proteinExistence type="inferred from homology"/>
<feature type="domain" description="EamA" evidence="7">
    <location>
        <begin position="33"/>
        <end position="166"/>
    </location>
</feature>